<feature type="transmembrane region" description="Helical" evidence="6">
    <location>
        <begin position="88"/>
        <end position="107"/>
    </location>
</feature>
<dbReference type="Proteomes" id="UP001225378">
    <property type="component" value="Chromosome"/>
</dbReference>
<keyword evidence="5 6" id="KW-0472">Membrane</keyword>
<accession>A0AAU7NZL3</accession>
<evidence type="ECO:0000256" key="3">
    <source>
        <dbReference type="ARBA" id="ARBA00022692"/>
    </source>
</evidence>
<reference evidence="7 8" key="1">
    <citation type="journal article" date="2024" name="Microbiology">
        <title>Methylomarinum rosea sp. nov., a novel halophilic methanotrophic bacterium from the hypersaline Lake Elton.</title>
        <authorList>
            <person name="Suleimanov R.Z."/>
            <person name="Oshkin I.Y."/>
            <person name="Danilova O.V."/>
            <person name="Suzina N.E."/>
            <person name="Dedysh S.N."/>
        </authorList>
    </citation>
    <scope>NUCLEOTIDE SEQUENCE [LARGE SCALE GENOMIC DNA]</scope>
    <source>
        <strain evidence="7 8">Ch1-1</strain>
    </source>
</reference>
<feature type="transmembrane region" description="Helical" evidence="6">
    <location>
        <begin position="278"/>
        <end position="298"/>
    </location>
</feature>
<dbReference type="AlphaFoldDB" id="A0AAU7NZL3"/>
<evidence type="ECO:0000313" key="7">
    <source>
        <dbReference type="EMBL" id="XBS22444.1"/>
    </source>
</evidence>
<feature type="transmembrane region" description="Helical" evidence="6">
    <location>
        <begin position="160"/>
        <end position="183"/>
    </location>
</feature>
<sequence length="438" mass="48243">MKNKALSHRLVLSLALPMIVSNISTPLLGLVDTAVMGHLDSPQFLGAVALGGLIFSFIYWGFGFLRMGTTGLTAQAFGEGHEREIKAILFRALLLAQLIALLILLLSQPLARLSFTLLQGGATVEALAHRYFDIRIWSAPATLGVYVLTGWFLGMQNVKAPLAIVLVTNLSNIGLDIWLVYYLKMEVTGVALASVVSEYLGLMLGLLLLVGRLRRLGACKGLAVGDVNKIKAMLAINGNIFIRTWCLIFAFAFFTAQGARLGEVILAANAVLLNFQTFMAYALDGFAHAAEALVGRAIGEKNRDQLKHSINTAALWSLLIACCFAGVYAWFGHSVIDALTGLEEVRQVAYRYLPWLAAMPLLSFVCYLFDGIFIGAMLSRQMRNTMLFSLFFCYLPAWYLSRELGNHGLWLAMTVFMLARGLSMSWIYKRTRFVGLES</sequence>
<feature type="transmembrane region" description="Helical" evidence="6">
    <location>
        <begin position="385"/>
        <end position="401"/>
    </location>
</feature>
<proteinExistence type="inferred from homology"/>
<dbReference type="PANTHER" id="PTHR42893">
    <property type="entry name" value="PROTEIN DETOXIFICATION 44, CHLOROPLASTIC-RELATED"/>
    <property type="match status" value="1"/>
</dbReference>
<evidence type="ECO:0000256" key="1">
    <source>
        <dbReference type="ARBA" id="ARBA00004141"/>
    </source>
</evidence>
<organism evidence="7 8">
    <name type="scientific">Methylomarinum roseum</name>
    <dbReference type="NCBI Taxonomy" id="3067653"/>
    <lineage>
        <taxon>Bacteria</taxon>
        <taxon>Pseudomonadati</taxon>
        <taxon>Pseudomonadota</taxon>
        <taxon>Gammaproteobacteria</taxon>
        <taxon>Methylococcales</taxon>
        <taxon>Methylococcaceae</taxon>
        <taxon>Methylomarinum</taxon>
    </lineage>
</organism>
<comment type="similarity">
    <text evidence="2">Belongs to the multi antimicrobial extrusion (MATE) (TC 2.A.66.1) family.</text>
</comment>
<evidence type="ECO:0000256" key="6">
    <source>
        <dbReference type="SAM" id="Phobius"/>
    </source>
</evidence>
<dbReference type="NCBIfam" id="TIGR00797">
    <property type="entry name" value="matE"/>
    <property type="match status" value="1"/>
</dbReference>
<dbReference type="InterPro" id="IPR002528">
    <property type="entry name" value="MATE_fam"/>
</dbReference>
<evidence type="ECO:0000313" key="8">
    <source>
        <dbReference type="Proteomes" id="UP001225378"/>
    </source>
</evidence>
<feature type="transmembrane region" description="Helical" evidence="6">
    <location>
        <begin position="45"/>
        <end position="67"/>
    </location>
</feature>
<evidence type="ECO:0000256" key="4">
    <source>
        <dbReference type="ARBA" id="ARBA00022989"/>
    </source>
</evidence>
<dbReference type="GO" id="GO:0015297">
    <property type="term" value="F:antiporter activity"/>
    <property type="evidence" value="ECO:0007669"/>
    <property type="project" value="InterPro"/>
</dbReference>
<comment type="subcellular location">
    <subcellularLocation>
        <location evidence="1">Membrane</location>
        <topology evidence="1">Multi-pass membrane protein</topology>
    </subcellularLocation>
</comment>
<feature type="transmembrane region" description="Helical" evidence="6">
    <location>
        <begin position="240"/>
        <end position="258"/>
    </location>
</feature>
<dbReference type="PANTHER" id="PTHR42893:SF46">
    <property type="entry name" value="PROTEIN DETOXIFICATION 44, CHLOROPLASTIC"/>
    <property type="match status" value="1"/>
</dbReference>
<feature type="transmembrane region" description="Helical" evidence="6">
    <location>
        <begin position="310"/>
        <end position="332"/>
    </location>
</feature>
<dbReference type="RefSeq" id="WP_349432709.1">
    <property type="nucleotide sequence ID" value="NZ_CP157743.1"/>
</dbReference>
<feature type="transmembrane region" description="Helical" evidence="6">
    <location>
        <begin position="134"/>
        <end position="153"/>
    </location>
</feature>
<gene>
    <name evidence="7" type="ORF">Q9L42_010035</name>
</gene>
<dbReference type="Pfam" id="PF01554">
    <property type="entry name" value="MatE"/>
    <property type="match status" value="2"/>
</dbReference>
<dbReference type="CDD" id="cd13136">
    <property type="entry name" value="MATE_DinF_like"/>
    <property type="match status" value="1"/>
</dbReference>
<dbReference type="InterPro" id="IPR044644">
    <property type="entry name" value="DinF-like"/>
</dbReference>
<evidence type="ECO:0000256" key="5">
    <source>
        <dbReference type="ARBA" id="ARBA00023136"/>
    </source>
</evidence>
<feature type="transmembrane region" description="Helical" evidence="6">
    <location>
        <begin position="407"/>
        <end position="428"/>
    </location>
</feature>
<evidence type="ECO:0000256" key="2">
    <source>
        <dbReference type="ARBA" id="ARBA00010199"/>
    </source>
</evidence>
<keyword evidence="3 6" id="KW-0812">Transmembrane</keyword>
<dbReference type="EMBL" id="CP157743">
    <property type="protein sequence ID" value="XBS22444.1"/>
    <property type="molecule type" value="Genomic_DNA"/>
</dbReference>
<dbReference type="GO" id="GO:0042910">
    <property type="term" value="F:xenobiotic transmembrane transporter activity"/>
    <property type="evidence" value="ECO:0007669"/>
    <property type="project" value="InterPro"/>
</dbReference>
<feature type="transmembrane region" description="Helical" evidence="6">
    <location>
        <begin position="352"/>
        <end position="378"/>
    </location>
</feature>
<name>A0AAU7NZL3_9GAMM</name>
<protein>
    <submittedName>
        <fullName evidence="7">MATE family efflux transporter</fullName>
    </submittedName>
</protein>
<keyword evidence="4 6" id="KW-1133">Transmembrane helix</keyword>
<dbReference type="GO" id="GO:0005886">
    <property type="term" value="C:plasma membrane"/>
    <property type="evidence" value="ECO:0007669"/>
    <property type="project" value="TreeGrafter"/>
</dbReference>
<dbReference type="KEGG" id="mech:Q9L42_010035"/>
<feature type="transmembrane region" description="Helical" evidence="6">
    <location>
        <begin position="189"/>
        <end position="210"/>
    </location>
</feature>
<keyword evidence="8" id="KW-1185">Reference proteome</keyword>